<gene>
    <name evidence="3" type="ORF">JX265_010294</name>
</gene>
<dbReference type="EMBL" id="JAFIMR010000033">
    <property type="protein sequence ID" value="KAI1859845.1"/>
    <property type="molecule type" value="Genomic_DNA"/>
</dbReference>
<feature type="transmembrane region" description="Helical" evidence="2">
    <location>
        <begin position="146"/>
        <end position="166"/>
    </location>
</feature>
<name>A0A9P9WER6_9PEZI</name>
<keyword evidence="2" id="KW-0472">Membrane</keyword>
<evidence type="ECO:0008006" key="5">
    <source>
        <dbReference type="Google" id="ProtNLM"/>
    </source>
</evidence>
<feature type="region of interest" description="Disordered" evidence="1">
    <location>
        <begin position="175"/>
        <end position="208"/>
    </location>
</feature>
<protein>
    <recommendedName>
        <fullName evidence="5">MARVEL domain-containing protein</fullName>
    </recommendedName>
</protein>
<organism evidence="3 4">
    <name type="scientific">Neoarthrinium moseri</name>
    <dbReference type="NCBI Taxonomy" id="1658444"/>
    <lineage>
        <taxon>Eukaryota</taxon>
        <taxon>Fungi</taxon>
        <taxon>Dikarya</taxon>
        <taxon>Ascomycota</taxon>
        <taxon>Pezizomycotina</taxon>
        <taxon>Sordariomycetes</taxon>
        <taxon>Xylariomycetidae</taxon>
        <taxon>Amphisphaeriales</taxon>
        <taxon>Apiosporaceae</taxon>
        <taxon>Neoarthrinium</taxon>
    </lineage>
</organism>
<feature type="compositionally biased region" description="Basic residues" evidence="1">
    <location>
        <begin position="197"/>
        <end position="208"/>
    </location>
</feature>
<proteinExistence type="predicted"/>
<sequence length="208" mass="23065">MSFMERFRASAINRWIQRLLRVMQFLSSIISLGLFSSRLATMYRFARRAYNAADGAVEGMLAAAVVYTAVAMILNCCLKNGGPKILRWLLVLGDILFMGAFIAVAALTRPNHGPAGPHGSECQNDTFAAGIVSAEFRRRHNCNLPWGTFILAIISTILHFLTALFHQVRDHRKADRREADRLDSNAVAGDAEGYGKKERKSHHSSSTV</sequence>
<feature type="transmembrane region" description="Helical" evidence="2">
    <location>
        <begin position="85"/>
        <end position="107"/>
    </location>
</feature>
<keyword evidence="2" id="KW-1133">Transmembrane helix</keyword>
<reference evidence="3" key="1">
    <citation type="submission" date="2021-03" db="EMBL/GenBank/DDBJ databases">
        <title>Revisited historic fungal species revealed as producer of novel bioactive compounds through whole genome sequencing and comparative genomics.</title>
        <authorList>
            <person name="Vignolle G.A."/>
            <person name="Hochenegger N."/>
            <person name="Mach R.L."/>
            <person name="Mach-Aigner A.R."/>
            <person name="Javad Rahimi M."/>
            <person name="Salim K.A."/>
            <person name="Chan C.M."/>
            <person name="Lim L.B.L."/>
            <person name="Cai F."/>
            <person name="Druzhinina I.S."/>
            <person name="U'Ren J.M."/>
            <person name="Derntl C."/>
        </authorList>
    </citation>
    <scope>NUCLEOTIDE SEQUENCE</scope>
    <source>
        <strain evidence="3">TUCIM 5799</strain>
    </source>
</reference>
<evidence type="ECO:0000313" key="4">
    <source>
        <dbReference type="Proteomes" id="UP000829685"/>
    </source>
</evidence>
<dbReference type="Proteomes" id="UP000829685">
    <property type="component" value="Unassembled WGS sequence"/>
</dbReference>
<feature type="transmembrane region" description="Helical" evidence="2">
    <location>
        <begin position="60"/>
        <end position="78"/>
    </location>
</feature>
<dbReference type="AlphaFoldDB" id="A0A9P9WER6"/>
<evidence type="ECO:0000256" key="1">
    <source>
        <dbReference type="SAM" id="MobiDB-lite"/>
    </source>
</evidence>
<dbReference type="OrthoDB" id="5342507at2759"/>
<comment type="caution">
    <text evidence="3">The sequence shown here is derived from an EMBL/GenBank/DDBJ whole genome shotgun (WGS) entry which is preliminary data.</text>
</comment>
<evidence type="ECO:0000313" key="3">
    <source>
        <dbReference type="EMBL" id="KAI1859845.1"/>
    </source>
</evidence>
<accession>A0A9P9WER6</accession>
<keyword evidence="2" id="KW-0812">Transmembrane</keyword>
<feature type="transmembrane region" description="Helical" evidence="2">
    <location>
        <begin position="20"/>
        <end position="40"/>
    </location>
</feature>
<evidence type="ECO:0000256" key="2">
    <source>
        <dbReference type="SAM" id="Phobius"/>
    </source>
</evidence>
<keyword evidence="4" id="KW-1185">Reference proteome</keyword>